<comment type="caution">
    <text evidence="6">The sequence shown here is derived from an EMBL/GenBank/DDBJ whole genome shotgun (WGS) entry which is preliminary data.</text>
</comment>
<dbReference type="InterPro" id="IPR025944">
    <property type="entry name" value="Sigma_54_int_dom_CS"/>
</dbReference>
<evidence type="ECO:0000256" key="4">
    <source>
        <dbReference type="ARBA" id="ARBA00023163"/>
    </source>
</evidence>
<keyword evidence="1" id="KW-0547">Nucleotide-binding</keyword>
<dbReference type="PROSITE" id="PS00688">
    <property type="entry name" value="SIGMA54_INTERACT_3"/>
    <property type="match status" value="1"/>
</dbReference>
<evidence type="ECO:0000256" key="2">
    <source>
        <dbReference type="ARBA" id="ARBA00022840"/>
    </source>
</evidence>
<keyword evidence="2" id="KW-0067">ATP-binding</keyword>
<name>A0ABS6ENL2_9CLOT</name>
<dbReference type="PROSITE" id="PS50045">
    <property type="entry name" value="SIGMA54_INTERACT_4"/>
    <property type="match status" value="1"/>
</dbReference>
<protein>
    <submittedName>
        <fullName evidence="6">Sigma 54-interacting transcriptional regulator</fullName>
    </submittedName>
</protein>
<accession>A0ABS6ENL2</accession>
<dbReference type="EMBL" id="JAHLQF010000004">
    <property type="protein sequence ID" value="MBU5486251.1"/>
    <property type="molecule type" value="Genomic_DNA"/>
</dbReference>
<keyword evidence="7" id="KW-1185">Reference proteome</keyword>
<dbReference type="Proteomes" id="UP000726170">
    <property type="component" value="Unassembled WGS sequence"/>
</dbReference>
<dbReference type="Pfam" id="PF02954">
    <property type="entry name" value="HTH_8"/>
    <property type="match status" value="1"/>
</dbReference>
<keyword evidence="3" id="KW-0805">Transcription regulation</keyword>
<dbReference type="InterPro" id="IPR025662">
    <property type="entry name" value="Sigma_54_int_dom_ATP-bd_1"/>
</dbReference>
<dbReference type="SMART" id="SM00382">
    <property type="entry name" value="AAA"/>
    <property type="match status" value="1"/>
</dbReference>
<dbReference type="InterPro" id="IPR003593">
    <property type="entry name" value="AAA+_ATPase"/>
</dbReference>
<feature type="domain" description="Sigma-54 factor interaction" evidence="5">
    <location>
        <begin position="272"/>
        <end position="502"/>
    </location>
</feature>
<dbReference type="PANTHER" id="PTHR32071">
    <property type="entry name" value="TRANSCRIPTIONAL REGULATORY PROTEIN"/>
    <property type="match status" value="1"/>
</dbReference>
<reference evidence="6 7" key="1">
    <citation type="submission" date="2021-06" db="EMBL/GenBank/DDBJ databases">
        <authorList>
            <person name="Sun Q."/>
            <person name="Li D."/>
        </authorList>
    </citation>
    <scope>NUCLEOTIDE SEQUENCE [LARGE SCALE GENOMIC DNA]</scope>
    <source>
        <strain evidence="6 7">MSJ-11</strain>
    </source>
</reference>
<gene>
    <name evidence="6" type="ORF">KQI86_18185</name>
</gene>
<dbReference type="PANTHER" id="PTHR32071:SF57">
    <property type="entry name" value="C4-DICARBOXYLATE TRANSPORT TRANSCRIPTIONAL REGULATORY PROTEIN DCTD"/>
    <property type="match status" value="1"/>
</dbReference>
<evidence type="ECO:0000313" key="7">
    <source>
        <dbReference type="Proteomes" id="UP000726170"/>
    </source>
</evidence>
<dbReference type="CDD" id="cd00009">
    <property type="entry name" value="AAA"/>
    <property type="match status" value="1"/>
</dbReference>
<dbReference type="InterPro" id="IPR002197">
    <property type="entry name" value="HTH_Fis"/>
</dbReference>
<organism evidence="6 7">
    <name type="scientific">Clostridium mobile</name>
    <dbReference type="NCBI Taxonomy" id="2841512"/>
    <lineage>
        <taxon>Bacteria</taxon>
        <taxon>Bacillati</taxon>
        <taxon>Bacillota</taxon>
        <taxon>Clostridia</taxon>
        <taxon>Eubacteriales</taxon>
        <taxon>Clostridiaceae</taxon>
        <taxon>Clostridium</taxon>
    </lineage>
</organism>
<proteinExistence type="predicted"/>
<dbReference type="Pfam" id="PF25601">
    <property type="entry name" value="AAA_lid_14"/>
    <property type="match status" value="1"/>
</dbReference>
<dbReference type="Pfam" id="PF00158">
    <property type="entry name" value="Sigma54_activat"/>
    <property type="match status" value="1"/>
</dbReference>
<evidence type="ECO:0000259" key="5">
    <source>
        <dbReference type="PROSITE" id="PS50045"/>
    </source>
</evidence>
<dbReference type="PROSITE" id="PS00675">
    <property type="entry name" value="SIGMA54_INTERACT_1"/>
    <property type="match status" value="1"/>
</dbReference>
<dbReference type="InterPro" id="IPR058031">
    <property type="entry name" value="AAA_lid_NorR"/>
</dbReference>
<dbReference type="InterPro" id="IPR002078">
    <property type="entry name" value="Sigma_54_int"/>
</dbReference>
<evidence type="ECO:0000256" key="1">
    <source>
        <dbReference type="ARBA" id="ARBA00022741"/>
    </source>
</evidence>
<evidence type="ECO:0000313" key="6">
    <source>
        <dbReference type="EMBL" id="MBU5486251.1"/>
    </source>
</evidence>
<keyword evidence="4" id="KW-0804">Transcription</keyword>
<dbReference type="RefSeq" id="WP_216440829.1">
    <property type="nucleotide sequence ID" value="NZ_JAHLQF010000004.1"/>
</dbReference>
<sequence>MNHIGNELQNIAETIKAITGVDVTIVDNNLKRIAGTGVLKDKIGGYVPKNSAFEKSLISGRQYLIIDPSTDELCVDCHGKDTCKEKLELCIPIRIDNKIIGILGMCIFDEKTKLDFMSKQEDFKNFESRLSSLISTRINEEKLGVIVEYRSSELMTLINSLNEGIIILNNNKAILSINKYIKDRLNISNVNPYANISDILPLKIVKNLAERSFNGEIGPITIEKNKFLINASPIIVKGKKQGVVLVFSDFDKMQESVLNASKISGIVTFDDIIGESEAIKYVKSQAIQIAEKDISVLLLGESGTGKEVFARAIHFSSRRKNDVFMPINCGAIPENLIESELFGYEKGSFTGANVTGKMGKFELAKDGTIFLDEIGDLPLHMQVKLLRVLEEKEFMRVGGYTNIKINPRIISATHKNLHNMVLEKRFREDLFYRLNVVPIVIPPLRERGYDIIILAKYFLNKYNNIYNKDIKGFTLNCEQALLNYSFPGNIRELKNLIEYAVNFESKDYIDTETINKKWNNASIGNVDLTLSEMTKTYEKKIIKDYLNRYGNDLNGKKTIAEKLGISIATLYRKIDEN</sequence>
<evidence type="ECO:0000256" key="3">
    <source>
        <dbReference type="ARBA" id="ARBA00023015"/>
    </source>
</evidence>